<feature type="transmembrane region" description="Helical" evidence="1">
    <location>
        <begin position="217"/>
        <end position="237"/>
    </location>
</feature>
<evidence type="ECO:0000313" key="2">
    <source>
        <dbReference type="EMBL" id="RPJ66471.1"/>
    </source>
</evidence>
<evidence type="ECO:0000256" key="1">
    <source>
        <dbReference type="SAM" id="Phobius"/>
    </source>
</evidence>
<proteinExistence type="predicted"/>
<dbReference type="OrthoDB" id="6322391at2"/>
<dbReference type="RefSeq" id="WP_124027829.1">
    <property type="nucleotide sequence ID" value="NZ_JBHRSN010000006.1"/>
</dbReference>
<dbReference type="AlphaFoldDB" id="A0A3N5YMB1"/>
<reference evidence="2 3" key="1">
    <citation type="submission" date="2018-11" db="EMBL/GenBank/DDBJ databases">
        <authorList>
            <person name="Ye M.-Q."/>
            <person name="Du Z.-J."/>
        </authorList>
    </citation>
    <scope>NUCLEOTIDE SEQUENCE [LARGE SCALE GENOMIC DNA]</scope>
    <source>
        <strain evidence="2 3">U0105</strain>
    </source>
</reference>
<accession>A0A3N5YMB1</accession>
<dbReference type="Proteomes" id="UP000275281">
    <property type="component" value="Unassembled WGS sequence"/>
</dbReference>
<name>A0A3N5YMB1_9ALTE</name>
<feature type="transmembrane region" description="Helical" evidence="1">
    <location>
        <begin position="249"/>
        <end position="268"/>
    </location>
</feature>
<feature type="transmembrane region" description="Helical" evidence="1">
    <location>
        <begin position="178"/>
        <end position="196"/>
    </location>
</feature>
<keyword evidence="1" id="KW-0812">Transmembrane</keyword>
<feature type="transmembrane region" description="Helical" evidence="1">
    <location>
        <begin position="62"/>
        <end position="82"/>
    </location>
</feature>
<gene>
    <name evidence="2" type="ORF">DRW07_10270</name>
</gene>
<dbReference type="EMBL" id="RPOK01000003">
    <property type="protein sequence ID" value="RPJ66471.1"/>
    <property type="molecule type" value="Genomic_DNA"/>
</dbReference>
<feature type="transmembrane region" description="Helical" evidence="1">
    <location>
        <begin position="146"/>
        <end position="166"/>
    </location>
</feature>
<sequence>MENWLSQTNYIMMFIQIFITLVVVPIFTFRHFSHQTQQCRAHLEDVDSVEVKQFQSKAAMMYWTSVGFAFGFTMIIVLTAFVKKTELLNWDNQTGLMLLFLIAMVPLLVIMGLHKKLLNLYKEKAGGKRYAALDNNSWKTYLSRPLLALVGVANITYTASVVYFSQHPFEGFAGYYNLLGQLILNAFFAAILYVIYRDNKSVNFSLPEHKERFKKRAMKINLLVLALALFQITLMMWVQGSGLIEYKLIIQSLYFQLVLVLTAITFKLPDAIFQQQAMAE</sequence>
<protein>
    <submittedName>
        <fullName evidence="2">Uncharacterized protein</fullName>
    </submittedName>
</protein>
<feature type="transmembrane region" description="Helical" evidence="1">
    <location>
        <begin position="12"/>
        <end position="32"/>
    </location>
</feature>
<evidence type="ECO:0000313" key="3">
    <source>
        <dbReference type="Proteomes" id="UP000275281"/>
    </source>
</evidence>
<keyword evidence="1" id="KW-1133">Transmembrane helix</keyword>
<organism evidence="2 3">
    <name type="scientific">Alteromonas sediminis</name>
    <dbReference type="NCBI Taxonomy" id="2259342"/>
    <lineage>
        <taxon>Bacteria</taxon>
        <taxon>Pseudomonadati</taxon>
        <taxon>Pseudomonadota</taxon>
        <taxon>Gammaproteobacteria</taxon>
        <taxon>Alteromonadales</taxon>
        <taxon>Alteromonadaceae</taxon>
        <taxon>Alteromonas/Salinimonas group</taxon>
        <taxon>Alteromonas</taxon>
    </lineage>
</organism>
<keyword evidence="1" id="KW-0472">Membrane</keyword>
<comment type="caution">
    <text evidence="2">The sequence shown here is derived from an EMBL/GenBank/DDBJ whole genome shotgun (WGS) entry which is preliminary data.</text>
</comment>
<feature type="transmembrane region" description="Helical" evidence="1">
    <location>
        <begin position="94"/>
        <end position="114"/>
    </location>
</feature>
<keyword evidence="3" id="KW-1185">Reference proteome</keyword>